<proteinExistence type="predicted"/>
<dbReference type="PROSITE" id="PS50977">
    <property type="entry name" value="HTH_TETR_2"/>
    <property type="match status" value="1"/>
</dbReference>
<evidence type="ECO:0000256" key="2">
    <source>
        <dbReference type="PROSITE-ProRule" id="PRU00335"/>
    </source>
</evidence>
<reference evidence="4 5" key="1">
    <citation type="submission" date="2019-10" db="EMBL/GenBank/DDBJ databases">
        <title>Alkalibaculum tamaniensis sp.nov., a new alkaliphilic acetogen, isolated on methoxylated aromatics from a mud volcano.</title>
        <authorList>
            <person name="Khomyakova M.A."/>
            <person name="Merkel A.Y."/>
            <person name="Bonch-Osmolovskaya E.A."/>
            <person name="Slobodkin A.I."/>
        </authorList>
    </citation>
    <scope>NUCLEOTIDE SEQUENCE [LARGE SCALE GENOMIC DNA]</scope>
    <source>
        <strain evidence="4 5">M08DMB</strain>
    </source>
</reference>
<evidence type="ECO:0000313" key="5">
    <source>
        <dbReference type="Proteomes" id="UP000440004"/>
    </source>
</evidence>
<dbReference type="Proteomes" id="UP000440004">
    <property type="component" value="Unassembled WGS sequence"/>
</dbReference>
<dbReference type="Pfam" id="PF00440">
    <property type="entry name" value="TetR_N"/>
    <property type="match status" value="1"/>
</dbReference>
<evidence type="ECO:0000259" key="3">
    <source>
        <dbReference type="PROSITE" id="PS50977"/>
    </source>
</evidence>
<name>A0A6A7KC90_9FIRM</name>
<gene>
    <name evidence="4" type="ORF">GC105_15380</name>
</gene>
<dbReference type="GO" id="GO:0003677">
    <property type="term" value="F:DNA binding"/>
    <property type="evidence" value="ECO:0007669"/>
    <property type="project" value="UniProtKB-UniRule"/>
</dbReference>
<dbReference type="InterPro" id="IPR009057">
    <property type="entry name" value="Homeodomain-like_sf"/>
</dbReference>
<dbReference type="SUPFAM" id="SSF46689">
    <property type="entry name" value="Homeodomain-like"/>
    <property type="match status" value="1"/>
</dbReference>
<dbReference type="Gene3D" id="1.10.357.10">
    <property type="entry name" value="Tetracycline Repressor, domain 2"/>
    <property type="match status" value="1"/>
</dbReference>
<feature type="DNA-binding region" description="H-T-H motif" evidence="2">
    <location>
        <begin position="33"/>
        <end position="52"/>
    </location>
</feature>
<comment type="caution">
    <text evidence="4">The sequence shown here is derived from an EMBL/GenBank/DDBJ whole genome shotgun (WGS) entry which is preliminary data.</text>
</comment>
<feature type="domain" description="HTH tetR-type" evidence="3">
    <location>
        <begin position="10"/>
        <end position="70"/>
    </location>
</feature>
<organism evidence="4 5">
    <name type="scientific">Alkalibaculum sporogenes</name>
    <dbReference type="NCBI Taxonomy" id="2655001"/>
    <lineage>
        <taxon>Bacteria</taxon>
        <taxon>Bacillati</taxon>
        <taxon>Bacillota</taxon>
        <taxon>Clostridia</taxon>
        <taxon>Eubacteriales</taxon>
        <taxon>Eubacteriaceae</taxon>
        <taxon>Alkalibaculum</taxon>
    </lineage>
</organism>
<accession>A0A6A7KC90</accession>
<dbReference type="PANTHER" id="PTHR43479">
    <property type="entry name" value="ACREF/ENVCD OPERON REPRESSOR-RELATED"/>
    <property type="match status" value="1"/>
</dbReference>
<evidence type="ECO:0000313" key="4">
    <source>
        <dbReference type="EMBL" id="MPW27159.1"/>
    </source>
</evidence>
<dbReference type="EMBL" id="WHNX01000043">
    <property type="protein sequence ID" value="MPW27159.1"/>
    <property type="molecule type" value="Genomic_DNA"/>
</dbReference>
<dbReference type="PANTHER" id="PTHR43479:SF11">
    <property type="entry name" value="ACREF_ENVCD OPERON REPRESSOR-RELATED"/>
    <property type="match status" value="1"/>
</dbReference>
<evidence type="ECO:0000256" key="1">
    <source>
        <dbReference type="ARBA" id="ARBA00023125"/>
    </source>
</evidence>
<dbReference type="AlphaFoldDB" id="A0A6A7KC90"/>
<dbReference type="PRINTS" id="PR00455">
    <property type="entry name" value="HTHTETR"/>
</dbReference>
<keyword evidence="1 2" id="KW-0238">DNA-binding</keyword>
<dbReference type="InterPro" id="IPR001647">
    <property type="entry name" value="HTH_TetR"/>
</dbReference>
<protein>
    <submittedName>
        <fullName evidence="4">TetR family transcriptional regulator</fullName>
    </submittedName>
</protein>
<dbReference type="RefSeq" id="WP_152806608.1">
    <property type="nucleotide sequence ID" value="NZ_WHNX01000043.1"/>
</dbReference>
<sequence length="217" mass="25684">MGVAKFKKGLETRMRILHTAKKLFYDKGYHDTTVKEICDIADVKTGTFAYYFKTKDLLINAVYEDLLLKGNSFVAEKINRKINSVEKNTIVTFIYYMTIFKDERTISFHREVIGFESSADYLQKNLTRMYQQILKDFKLNIDEIELDYIVTSEHGLRRELISKFIDNPKAKSIIDIIIYMLLFRARLFKIDENLMRAYLFNSNEFIRKNDFSSINLL</sequence>
<dbReference type="InterPro" id="IPR050624">
    <property type="entry name" value="HTH-type_Tx_Regulator"/>
</dbReference>
<keyword evidence="5" id="KW-1185">Reference proteome</keyword>